<dbReference type="HOGENOM" id="CLU_2879875_0_0_9"/>
<dbReference type="PANTHER" id="PTHR34582:SF7">
    <property type="entry name" value="UPF0702 TRANSMEMBRANE PROTEIN YDFS"/>
    <property type="match status" value="1"/>
</dbReference>
<name>A0A0B5AR15_9BACL</name>
<proteinExistence type="predicted"/>
<dbReference type="BioCyc" id="JESP1508404:G14D9-10452-MONOMER"/>
<dbReference type="PANTHER" id="PTHR34582">
    <property type="entry name" value="UPF0702 TRANSMEMBRANE PROTEIN YCAP"/>
    <property type="match status" value="1"/>
</dbReference>
<evidence type="ECO:0000313" key="3">
    <source>
        <dbReference type="Proteomes" id="UP000031449"/>
    </source>
</evidence>
<dbReference type="EMBL" id="CP009416">
    <property type="protein sequence ID" value="AJD90534.1"/>
    <property type="molecule type" value="Genomic_DNA"/>
</dbReference>
<dbReference type="Proteomes" id="UP000031449">
    <property type="component" value="Chromosome"/>
</dbReference>
<keyword evidence="1" id="KW-0472">Membrane</keyword>
<keyword evidence="3" id="KW-1185">Reference proteome</keyword>
<dbReference type="STRING" id="1508404.JMA_12170"/>
<sequence>MSDWLLVIISGLLMVLVLFVCTKLLGKKQISQLSFFEYVTGITIGSIGAEVITGLDGQFLQGV</sequence>
<gene>
    <name evidence="2" type="ORF">JMA_12170</name>
</gene>
<protein>
    <submittedName>
        <fullName evidence="2">Membrane protein</fullName>
    </submittedName>
</protein>
<evidence type="ECO:0000256" key="1">
    <source>
        <dbReference type="SAM" id="Phobius"/>
    </source>
</evidence>
<dbReference type="AlphaFoldDB" id="A0A0B5AR15"/>
<accession>A0A0B5AR15</accession>
<keyword evidence="1" id="KW-1133">Transmembrane helix</keyword>
<keyword evidence="1" id="KW-0812">Transmembrane</keyword>
<feature type="transmembrane region" description="Helical" evidence="1">
    <location>
        <begin position="6"/>
        <end position="26"/>
    </location>
</feature>
<evidence type="ECO:0000313" key="2">
    <source>
        <dbReference type="EMBL" id="AJD90534.1"/>
    </source>
</evidence>
<dbReference type="KEGG" id="jeo:JMA_12170"/>
<reference evidence="2 3" key="1">
    <citation type="submission" date="2014-08" db="EMBL/GenBank/DDBJ databases">
        <title>Complete genome of a marine bacteria Jeotgalibacillus malaysiensis.</title>
        <authorList>
            <person name="Yaakop A.S."/>
            <person name="Chan K.-G."/>
            <person name="Goh K.M."/>
        </authorList>
    </citation>
    <scope>NUCLEOTIDE SEQUENCE [LARGE SCALE GENOMIC DNA]</scope>
    <source>
        <strain evidence="2 3">D5</strain>
    </source>
</reference>
<organism evidence="2 3">
    <name type="scientific">Jeotgalibacillus malaysiensis</name>
    <dbReference type="NCBI Taxonomy" id="1508404"/>
    <lineage>
        <taxon>Bacteria</taxon>
        <taxon>Bacillati</taxon>
        <taxon>Bacillota</taxon>
        <taxon>Bacilli</taxon>
        <taxon>Bacillales</taxon>
        <taxon>Caryophanaceae</taxon>
        <taxon>Jeotgalibacillus</taxon>
    </lineage>
</organism>